<organism evidence="11">
    <name type="scientific">Oppiella nova</name>
    <dbReference type="NCBI Taxonomy" id="334625"/>
    <lineage>
        <taxon>Eukaryota</taxon>
        <taxon>Metazoa</taxon>
        <taxon>Ecdysozoa</taxon>
        <taxon>Arthropoda</taxon>
        <taxon>Chelicerata</taxon>
        <taxon>Arachnida</taxon>
        <taxon>Acari</taxon>
        <taxon>Acariformes</taxon>
        <taxon>Sarcoptiformes</taxon>
        <taxon>Oribatida</taxon>
        <taxon>Brachypylina</taxon>
        <taxon>Oppioidea</taxon>
        <taxon>Oppiidae</taxon>
        <taxon>Oppiella</taxon>
    </lineage>
</organism>
<feature type="domain" description="PX" evidence="10">
    <location>
        <begin position="80"/>
        <end position="213"/>
    </location>
</feature>
<feature type="region of interest" description="Disordered" evidence="8">
    <location>
        <begin position="583"/>
        <end position="635"/>
    </location>
</feature>
<evidence type="ECO:0000256" key="8">
    <source>
        <dbReference type="SAM" id="MobiDB-lite"/>
    </source>
</evidence>
<dbReference type="InterPro" id="IPR015679">
    <property type="entry name" value="PLipase_D_fam"/>
</dbReference>
<name>A0A7R9QHE8_9ACAR</name>
<feature type="domain" description="PLD phosphodiesterase" evidence="9">
    <location>
        <begin position="963"/>
        <end position="990"/>
    </location>
</feature>
<dbReference type="GO" id="GO:0004630">
    <property type="term" value="F:phospholipase D activity"/>
    <property type="evidence" value="ECO:0007669"/>
    <property type="project" value="UniProtKB-UniRule"/>
</dbReference>
<dbReference type="CDD" id="cd09138">
    <property type="entry name" value="PLDc_vPLD1_2_yPLD_like_1"/>
    <property type="match status" value="1"/>
</dbReference>
<dbReference type="InterPro" id="IPR025202">
    <property type="entry name" value="PLD-like_dom"/>
</dbReference>
<evidence type="ECO:0000256" key="7">
    <source>
        <dbReference type="PIRNR" id="PIRNR009376"/>
    </source>
</evidence>
<reference evidence="11" key="1">
    <citation type="submission" date="2020-11" db="EMBL/GenBank/DDBJ databases">
        <authorList>
            <person name="Tran Van P."/>
        </authorList>
    </citation>
    <scope>NUCLEOTIDE SEQUENCE</scope>
</reference>
<protein>
    <recommendedName>
        <fullName evidence="7">Phospholipase</fullName>
        <ecNumber evidence="7">3.1.4.4</ecNumber>
    </recommendedName>
</protein>
<dbReference type="OrthoDB" id="14911at2759"/>
<dbReference type="InterPro" id="IPR016555">
    <property type="entry name" value="PLipase_D_euk"/>
</dbReference>
<dbReference type="Pfam" id="PF00787">
    <property type="entry name" value="PX"/>
    <property type="match status" value="1"/>
</dbReference>
<evidence type="ECO:0000256" key="4">
    <source>
        <dbReference type="ARBA" id="ARBA00022801"/>
    </source>
</evidence>
<dbReference type="SMART" id="SM00155">
    <property type="entry name" value="PLDc"/>
    <property type="match status" value="2"/>
</dbReference>
<evidence type="ECO:0000256" key="2">
    <source>
        <dbReference type="ARBA" id="ARBA00008664"/>
    </source>
</evidence>
<evidence type="ECO:0000256" key="1">
    <source>
        <dbReference type="ARBA" id="ARBA00000798"/>
    </source>
</evidence>
<keyword evidence="4 7" id="KW-0378">Hydrolase</keyword>
<keyword evidence="12" id="KW-1185">Reference proteome</keyword>
<dbReference type="EC" id="3.1.4.4" evidence="7"/>
<dbReference type="EMBL" id="CAJPVJ010002246">
    <property type="protein sequence ID" value="CAG2166000.1"/>
    <property type="molecule type" value="Genomic_DNA"/>
</dbReference>
<keyword evidence="3" id="KW-0677">Repeat</keyword>
<gene>
    <name evidence="11" type="ORF">ONB1V03_LOCUS5532</name>
</gene>
<evidence type="ECO:0000256" key="5">
    <source>
        <dbReference type="ARBA" id="ARBA00022963"/>
    </source>
</evidence>
<accession>A0A7R9QHE8</accession>
<evidence type="ECO:0000313" key="11">
    <source>
        <dbReference type="EMBL" id="CAD7646056.1"/>
    </source>
</evidence>
<dbReference type="GO" id="GO:0060627">
    <property type="term" value="P:regulation of vesicle-mediated transport"/>
    <property type="evidence" value="ECO:0007669"/>
    <property type="project" value="TreeGrafter"/>
</dbReference>
<dbReference type="PANTHER" id="PTHR18896">
    <property type="entry name" value="PHOSPHOLIPASE D"/>
    <property type="match status" value="1"/>
</dbReference>
<dbReference type="Gene3D" id="3.30.870.10">
    <property type="entry name" value="Endonuclease Chain A"/>
    <property type="match status" value="3"/>
</dbReference>
<dbReference type="CDD" id="cd01254">
    <property type="entry name" value="PH_PLD"/>
    <property type="match status" value="1"/>
</dbReference>
<dbReference type="SUPFAM" id="SSF64268">
    <property type="entry name" value="PX domain"/>
    <property type="match status" value="1"/>
</dbReference>
<keyword evidence="5 7" id="KW-0442">Lipid degradation</keyword>
<dbReference type="Gene3D" id="3.30.1520.10">
    <property type="entry name" value="Phox-like domain"/>
    <property type="match status" value="1"/>
</dbReference>
<dbReference type="Pfam" id="PF00614">
    <property type="entry name" value="PLDc"/>
    <property type="match status" value="1"/>
</dbReference>
<keyword evidence="6" id="KW-0443">Lipid metabolism</keyword>
<dbReference type="InterPro" id="IPR001683">
    <property type="entry name" value="PX_dom"/>
</dbReference>
<feature type="compositionally biased region" description="Low complexity" evidence="8">
    <location>
        <begin position="586"/>
        <end position="599"/>
    </location>
</feature>
<dbReference type="PIRSF" id="PIRSF009376">
    <property type="entry name" value="Phospholipase_D_euk"/>
    <property type="match status" value="1"/>
</dbReference>
<dbReference type="GO" id="GO:0035556">
    <property type="term" value="P:intracellular signal transduction"/>
    <property type="evidence" value="ECO:0007669"/>
    <property type="project" value="InterPro"/>
</dbReference>
<dbReference type="GO" id="GO:0035091">
    <property type="term" value="F:phosphatidylinositol binding"/>
    <property type="evidence" value="ECO:0007669"/>
    <property type="project" value="InterPro"/>
</dbReference>
<dbReference type="GO" id="GO:0009395">
    <property type="term" value="P:phospholipid catabolic process"/>
    <property type="evidence" value="ECO:0007669"/>
    <property type="project" value="TreeGrafter"/>
</dbReference>
<dbReference type="CDD" id="cd09141">
    <property type="entry name" value="PLDc_vPLD1_2_yPLD_like_2"/>
    <property type="match status" value="1"/>
</dbReference>
<evidence type="ECO:0000256" key="3">
    <source>
        <dbReference type="ARBA" id="ARBA00022737"/>
    </source>
</evidence>
<dbReference type="InterPro" id="IPR001736">
    <property type="entry name" value="PLipase_D/transphosphatidylase"/>
</dbReference>
<dbReference type="GO" id="GO:0006654">
    <property type="term" value="P:phosphatidic acid biosynthetic process"/>
    <property type="evidence" value="ECO:0007669"/>
    <property type="project" value="InterPro"/>
</dbReference>
<dbReference type="EMBL" id="OC917071">
    <property type="protein sequence ID" value="CAD7646056.1"/>
    <property type="molecule type" value="Genomic_DNA"/>
</dbReference>
<evidence type="ECO:0000259" key="9">
    <source>
        <dbReference type="PROSITE" id="PS50035"/>
    </source>
</evidence>
<feature type="domain" description="PLD phosphodiesterase" evidence="9">
    <location>
        <begin position="463"/>
        <end position="490"/>
    </location>
</feature>
<dbReference type="Proteomes" id="UP000728032">
    <property type="component" value="Unassembled WGS sequence"/>
</dbReference>
<dbReference type="PROSITE" id="PS50195">
    <property type="entry name" value="PX"/>
    <property type="match status" value="1"/>
</dbReference>
<evidence type="ECO:0000259" key="10">
    <source>
        <dbReference type="PROSITE" id="PS50195"/>
    </source>
</evidence>
<dbReference type="SMART" id="SM00312">
    <property type="entry name" value="PX"/>
    <property type="match status" value="1"/>
</dbReference>
<feature type="region of interest" description="Disordered" evidence="8">
    <location>
        <begin position="1"/>
        <end position="40"/>
    </location>
</feature>
<dbReference type="SUPFAM" id="SSF56024">
    <property type="entry name" value="Phospholipase D/nuclease"/>
    <property type="match status" value="3"/>
</dbReference>
<dbReference type="Pfam" id="PF13091">
    <property type="entry name" value="PLDc_2"/>
    <property type="match status" value="1"/>
</dbReference>
<comment type="catalytic activity">
    <reaction evidence="1 7">
        <text>a 1,2-diacyl-sn-glycero-3-phosphocholine + H2O = a 1,2-diacyl-sn-glycero-3-phosphate + choline + H(+)</text>
        <dbReference type="Rhea" id="RHEA:14445"/>
        <dbReference type="ChEBI" id="CHEBI:15354"/>
        <dbReference type="ChEBI" id="CHEBI:15377"/>
        <dbReference type="ChEBI" id="CHEBI:15378"/>
        <dbReference type="ChEBI" id="CHEBI:57643"/>
        <dbReference type="ChEBI" id="CHEBI:58608"/>
        <dbReference type="EC" id="3.1.4.4"/>
    </reaction>
</comment>
<dbReference type="PANTHER" id="PTHR18896:SF76">
    <property type="entry name" value="PHOSPHOLIPASE"/>
    <property type="match status" value="1"/>
</dbReference>
<comment type="similarity">
    <text evidence="2 7">Belongs to the phospholipase D family.</text>
</comment>
<dbReference type="InterPro" id="IPR036871">
    <property type="entry name" value="PX_dom_sf"/>
</dbReference>
<evidence type="ECO:0000256" key="6">
    <source>
        <dbReference type="ARBA" id="ARBA00023098"/>
    </source>
</evidence>
<sequence>MTANGDTMGVMNNGADLADPSPRNDSDYEDLPPINSENDDFTDTAAIANLSIQRIPYSRLYDPPKSFSDPTNHWLLPNIPLKVKIVKAEHRTGNHILNPYLYTIQVEHQHYQWEVKRRHTHFQHLHQQLLMFRTSLRIPLPIKKYRTRRKTISEKNRKPVPRFPRRPEALILSTEALEERKKELEEYLQNCLKIPMYRNHHEMMTFLEISPVSFIDELGHKGKEFLVMKRAGGFRKASCFTRFENFITDITGHWRKRWLVVKDSCILYIRPKDGRIRAVMLIDHGFTAKAGVSTVGVHHGVRISNMSRDLYLKCWTSRKAQELSEYLIQTGESYAQDFTNSNRYGSFAPKRDDTSAQWFVDGANHFEAVSEALEAAKEEIFIADWWLSPHIYMKRPVMDGDHWRLDRILERKAREGVHVYILVYKEVELGISINSLLTKQWLMKLHPNIRVLRHPDAVRGGPLLWSHHEKLVVVDQSYAFVGGIDLCFGRWDNYEHRITDLGGIVFDTSDTSIKDHTIYNSTSPSGLKLKSMSQSQTSLSSWSVEPLNESINESVKSHTNEKVVKFALEEDRDDDRESEVFNVQGNETNNNNIANQSTNPDIKFSDIPLNDNNITPNKEGVDEVDAQPSTSEAHGGTFKLRLASKLRTKRLQAVAKFARMRQFTRRAQGTDSECDPQDVANDELDFSIPGIKSTDTGAAVKGLTGGSKLWFGKDYCNFIVKDFVDLHQPFIDLVDRNNTPRMPWHDLSCMVTGAAARDVARHFIERWNFTKFEKAKFNDTYPWILPKAYTNAETIKAPKFLLRSVPVSAQVVRSVSDWSIGHKRTDTSILTAHIDLINNAKHYVYLENQFFITQSASPPLDPSEVVINSIGEAIYHRIVRAFRDGQTFRVFIFFPLLPAFEGEIGTSRGVAIQAITHYNYATICRGENSLINRLRREVGDPFNYISFYGLRNYGELHGKLATELIYVHSKLLLVDDNKVIIGSCNINDRSMVGNRDSEVAVVLTDQQFEPNAVMNGQPYDKCGKFCGALRRYLMREHLGLFGGSTSKVNDKPPPLPDIDIRDPISDKFYKDVWMASAAKNAAIYERVFPVVPTDQVKSFAQLREYLNKPKLVHTDPQEARKCLEKVRGHLVLMPLNFLENEDLTPAWGTGEKLMPSSLWT</sequence>
<evidence type="ECO:0000313" key="12">
    <source>
        <dbReference type="Proteomes" id="UP000728032"/>
    </source>
</evidence>
<dbReference type="PROSITE" id="PS50035">
    <property type="entry name" value="PLD"/>
    <property type="match status" value="2"/>
</dbReference>
<dbReference type="AlphaFoldDB" id="A0A7R9QHE8"/>
<proteinExistence type="inferred from homology"/>